<name>A0A4Y2E8E6_ARAVE</name>
<protein>
    <submittedName>
        <fullName evidence="1">Uncharacterized protein</fullName>
    </submittedName>
</protein>
<evidence type="ECO:0000313" key="2">
    <source>
        <dbReference type="Proteomes" id="UP000499080"/>
    </source>
</evidence>
<sequence length="105" mass="11335">MWTGAGGAHQPGHRLTRRVWSTRMDGCGAPAGPPTHPCWAGSQGWTGAVVLPTATYVHRLIPLTVLGVHRDGRVRCGARPVHRLSPMGLESQGWTGAEQVYSHYT</sequence>
<gene>
    <name evidence="1" type="ORF">AVEN_50240_1</name>
</gene>
<comment type="caution">
    <text evidence="1">The sequence shown here is derived from an EMBL/GenBank/DDBJ whole genome shotgun (WGS) entry which is preliminary data.</text>
</comment>
<dbReference type="EMBL" id="BGPR01000511">
    <property type="protein sequence ID" value="GBM24124.1"/>
    <property type="molecule type" value="Genomic_DNA"/>
</dbReference>
<evidence type="ECO:0000313" key="1">
    <source>
        <dbReference type="EMBL" id="GBM24124.1"/>
    </source>
</evidence>
<dbReference type="AlphaFoldDB" id="A0A4Y2E8E6"/>
<reference evidence="1 2" key="1">
    <citation type="journal article" date="2019" name="Sci. Rep.">
        <title>Orb-weaving spider Araneus ventricosus genome elucidates the spidroin gene catalogue.</title>
        <authorList>
            <person name="Kono N."/>
            <person name="Nakamura H."/>
            <person name="Ohtoshi R."/>
            <person name="Moran D.A.P."/>
            <person name="Shinohara A."/>
            <person name="Yoshida Y."/>
            <person name="Fujiwara M."/>
            <person name="Mori M."/>
            <person name="Tomita M."/>
            <person name="Arakawa K."/>
        </authorList>
    </citation>
    <scope>NUCLEOTIDE SEQUENCE [LARGE SCALE GENOMIC DNA]</scope>
</reference>
<accession>A0A4Y2E8E6</accession>
<dbReference type="Proteomes" id="UP000499080">
    <property type="component" value="Unassembled WGS sequence"/>
</dbReference>
<organism evidence="1 2">
    <name type="scientific">Araneus ventricosus</name>
    <name type="common">Orbweaver spider</name>
    <name type="synonym">Epeira ventricosa</name>
    <dbReference type="NCBI Taxonomy" id="182803"/>
    <lineage>
        <taxon>Eukaryota</taxon>
        <taxon>Metazoa</taxon>
        <taxon>Ecdysozoa</taxon>
        <taxon>Arthropoda</taxon>
        <taxon>Chelicerata</taxon>
        <taxon>Arachnida</taxon>
        <taxon>Araneae</taxon>
        <taxon>Araneomorphae</taxon>
        <taxon>Entelegynae</taxon>
        <taxon>Araneoidea</taxon>
        <taxon>Araneidae</taxon>
        <taxon>Araneus</taxon>
    </lineage>
</organism>
<keyword evidence="2" id="KW-1185">Reference proteome</keyword>
<proteinExistence type="predicted"/>